<dbReference type="InterPro" id="IPR036922">
    <property type="entry name" value="Rieske_2Fe-2S_sf"/>
</dbReference>
<evidence type="ECO:0000256" key="7">
    <source>
        <dbReference type="ARBA" id="ARBA00023002"/>
    </source>
</evidence>
<keyword evidence="9" id="KW-0411">Iron-sulfur</keyword>
<gene>
    <name evidence="12" type="ORF">DGAL_LOCUS16052</name>
</gene>
<evidence type="ECO:0000313" key="13">
    <source>
        <dbReference type="Proteomes" id="UP000789390"/>
    </source>
</evidence>
<evidence type="ECO:0000313" key="12">
    <source>
        <dbReference type="EMBL" id="CAH0112337.1"/>
    </source>
</evidence>
<dbReference type="PROSITE" id="PS51296">
    <property type="entry name" value="RIESKE"/>
    <property type="match status" value="1"/>
</dbReference>
<keyword evidence="5" id="KW-0479">Metal-binding</keyword>
<keyword evidence="13" id="KW-1185">Reference proteome</keyword>
<dbReference type="SUPFAM" id="SSF51905">
    <property type="entry name" value="FAD/NAD(P)-binding domain"/>
    <property type="match status" value="1"/>
</dbReference>
<evidence type="ECO:0000256" key="1">
    <source>
        <dbReference type="ARBA" id="ARBA00001974"/>
    </source>
</evidence>
<evidence type="ECO:0000256" key="4">
    <source>
        <dbReference type="ARBA" id="ARBA00022714"/>
    </source>
</evidence>
<dbReference type="InterPro" id="IPR016156">
    <property type="entry name" value="FAD/NAD-linked_Rdtase_dimer_sf"/>
</dbReference>
<dbReference type="Pfam" id="PF14759">
    <property type="entry name" value="Reductase_C"/>
    <property type="match status" value="1"/>
</dbReference>
<dbReference type="GO" id="GO:0051537">
    <property type="term" value="F:2 iron, 2 sulfur cluster binding"/>
    <property type="evidence" value="ECO:0007669"/>
    <property type="project" value="UniProtKB-KW"/>
</dbReference>
<feature type="compositionally biased region" description="Polar residues" evidence="10">
    <location>
        <begin position="15"/>
        <end position="25"/>
    </location>
</feature>
<dbReference type="CDD" id="cd03478">
    <property type="entry name" value="Rieske_AIFL_N"/>
    <property type="match status" value="1"/>
</dbReference>
<evidence type="ECO:0000256" key="3">
    <source>
        <dbReference type="ARBA" id="ARBA00022630"/>
    </source>
</evidence>
<dbReference type="GO" id="GO:0046872">
    <property type="term" value="F:metal ion binding"/>
    <property type="evidence" value="ECO:0007669"/>
    <property type="project" value="UniProtKB-KW"/>
</dbReference>
<reference evidence="12" key="1">
    <citation type="submission" date="2021-11" db="EMBL/GenBank/DDBJ databases">
        <authorList>
            <person name="Schell T."/>
        </authorList>
    </citation>
    <scope>NUCLEOTIDE SEQUENCE</scope>
    <source>
        <strain evidence="12">M5</strain>
    </source>
</reference>
<dbReference type="Proteomes" id="UP000789390">
    <property type="component" value="Unassembled WGS sequence"/>
</dbReference>
<dbReference type="InterPro" id="IPR036188">
    <property type="entry name" value="FAD/NAD-bd_sf"/>
</dbReference>
<comment type="cofactor">
    <cofactor evidence="1">
        <name>FAD</name>
        <dbReference type="ChEBI" id="CHEBI:57692"/>
    </cofactor>
</comment>
<comment type="caution">
    <text evidence="12">The sequence shown here is derived from an EMBL/GenBank/DDBJ whole genome shotgun (WGS) entry which is preliminary data.</text>
</comment>
<dbReference type="PANTHER" id="PTHR43557">
    <property type="entry name" value="APOPTOSIS-INDUCING FACTOR 1"/>
    <property type="match status" value="1"/>
</dbReference>
<dbReference type="OrthoDB" id="432169at2759"/>
<name>A0A8J2S7V5_9CRUS</name>
<feature type="compositionally biased region" description="Basic and acidic residues" evidence="10">
    <location>
        <begin position="32"/>
        <end position="45"/>
    </location>
</feature>
<comment type="similarity">
    <text evidence="2">Belongs to the FAD-dependent oxidoreductase family.</text>
</comment>
<keyword evidence="6" id="KW-0274">FAD</keyword>
<dbReference type="Pfam" id="PF07992">
    <property type="entry name" value="Pyr_redox_2"/>
    <property type="match status" value="1"/>
</dbReference>
<dbReference type="Gene3D" id="3.30.390.30">
    <property type="match status" value="1"/>
</dbReference>
<dbReference type="GO" id="GO:0016651">
    <property type="term" value="F:oxidoreductase activity, acting on NAD(P)H"/>
    <property type="evidence" value="ECO:0007669"/>
    <property type="project" value="TreeGrafter"/>
</dbReference>
<keyword evidence="4" id="KW-0001">2Fe-2S</keyword>
<dbReference type="AlphaFoldDB" id="A0A8J2S7V5"/>
<dbReference type="GO" id="GO:0005737">
    <property type="term" value="C:cytoplasm"/>
    <property type="evidence" value="ECO:0007669"/>
    <property type="project" value="TreeGrafter"/>
</dbReference>
<protein>
    <recommendedName>
        <fullName evidence="11">Rieske domain-containing protein</fullName>
    </recommendedName>
</protein>
<evidence type="ECO:0000256" key="6">
    <source>
        <dbReference type="ARBA" id="ARBA00022827"/>
    </source>
</evidence>
<feature type="domain" description="Rieske" evidence="11">
    <location>
        <begin position="61"/>
        <end position="156"/>
    </location>
</feature>
<keyword evidence="7" id="KW-0560">Oxidoreductase</keyword>
<sequence length="599" mass="66283">MGINCTKLPKVRPQQVESRATTAVDSVSRRASVADKMDDKKKDHFSSTLRDEELHDQVEEFKLCYSENLKENEMKVFEVGEKQVLVVKENGNVYAMGAKCTHFGAPLSSGIFCKGKVYCPWHGACFDSKTGDIEEFPALDPIPVYPVNIDPNTNEVKVTIKANNGTNNQVTQKPLCKASQDSNEIVLIIGSGAAGHSCAETLRQEGFTGKVIIVTKDEFIPYDRTKLSKAMNLEAKLLSLRSNEYYLKGDIEFMYENSVQGVDVEAKSVLLSNGVILNYSVLVVATGGRPRPVPCPGTHLTNVFLLRTPNDANRIHAIANNKEISVVIVGTSFIGMEVAAYLVDKAASVTVIGRSSTPFAHVFGPLIGRRLQHLHEEKGVKFIMDSEVSELLGDEEGKLTEVILTSGRTLKADILVAGLGVLPSTDFLRDSDVFLDSRGFVPVDEIIYMRTNCKDIYAVGDIASFPVHEKESDEHKNLVNIGHWQMALHHGRTAALTILGRLEPIYKTTVPFFWSSMFGKSVRYCGYAPQFDDVVIHGDVDDLKFVAFLCEQEVVLAIITLNYDPLAIQFAAFLREGKKLLKQDISKDPKGWTTKLQDL</sequence>
<dbReference type="PRINTS" id="PR00368">
    <property type="entry name" value="FADPNR"/>
</dbReference>
<keyword evidence="8" id="KW-0408">Iron</keyword>
<evidence type="ECO:0000259" key="11">
    <source>
        <dbReference type="PROSITE" id="PS51296"/>
    </source>
</evidence>
<dbReference type="SUPFAM" id="SSF50022">
    <property type="entry name" value="ISP domain"/>
    <property type="match status" value="1"/>
</dbReference>
<dbReference type="InterPro" id="IPR017941">
    <property type="entry name" value="Rieske_2Fe-2S"/>
</dbReference>
<proteinExistence type="inferred from homology"/>
<dbReference type="InterPro" id="IPR028202">
    <property type="entry name" value="Reductase_C"/>
</dbReference>
<accession>A0A8J2S7V5</accession>
<dbReference type="InterPro" id="IPR023753">
    <property type="entry name" value="FAD/NAD-binding_dom"/>
</dbReference>
<dbReference type="PANTHER" id="PTHR43557:SF2">
    <property type="entry name" value="RIESKE DOMAIN-CONTAINING PROTEIN-RELATED"/>
    <property type="match status" value="1"/>
</dbReference>
<feature type="region of interest" description="Disordered" evidence="10">
    <location>
        <begin position="8"/>
        <end position="45"/>
    </location>
</feature>
<evidence type="ECO:0000256" key="8">
    <source>
        <dbReference type="ARBA" id="ARBA00023004"/>
    </source>
</evidence>
<dbReference type="Gene3D" id="3.50.50.60">
    <property type="entry name" value="FAD/NAD(P)-binding domain"/>
    <property type="match status" value="2"/>
</dbReference>
<dbReference type="InterPro" id="IPR050446">
    <property type="entry name" value="FAD-oxidoreductase/Apoptosis"/>
</dbReference>
<evidence type="ECO:0000256" key="10">
    <source>
        <dbReference type="SAM" id="MobiDB-lite"/>
    </source>
</evidence>
<evidence type="ECO:0000256" key="5">
    <source>
        <dbReference type="ARBA" id="ARBA00022723"/>
    </source>
</evidence>
<evidence type="ECO:0000256" key="9">
    <source>
        <dbReference type="ARBA" id="ARBA00023014"/>
    </source>
</evidence>
<dbReference type="EMBL" id="CAKKLH010000325">
    <property type="protein sequence ID" value="CAH0112337.1"/>
    <property type="molecule type" value="Genomic_DNA"/>
</dbReference>
<dbReference type="Pfam" id="PF00355">
    <property type="entry name" value="Rieske"/>
    <property type="match status" value="1"/>
</dbReference>
<keyword evidence="3" id="KW-0285">Flavoprotein</keyword>
<dbReference type="Gene3D" id="2.102.10.10">
    <property type="entry name" value="Rieske [2Fe-2S] iron-sulphur domain"/>
    <property type="match status" value="1"/>
</dbReference>
<organism evidence="12 13">
    <name type="scientific">Daphnia galeata</name>
    <dbReference type="NCBI Taxonomy" id="27404"/>
    <lineage>
        <taxon>Eukaryota</taxon>
        <taxon>Metazoa</taxon>
        <taxon>Ecdysozoa</taxon>
        <taxon>Arthropoda</taxon>
        <taxon>Crustacea</taxon>
        <taxon>Branchiopoda</taxon>
        <taxon>Diplostraca</taxon>
        <taxon>Cladocera</taxon>
        <taxon>Anomopoda</taxon>
        <taxon>Daphniidae</taxon>
        <taxon>Daphnia</taxon>
    </lineage>
</organism>
<dbReference type="PRINTS" id="PR00411">
    <property type="entry name" value="PNDRDTASEI"/>
</dbReference>
<evidence type="ECO:0000256" key="2">
    <source>
        <dbReference type="ARBA" id="ARBA00006442"/>
    </source>
</evidence>
<dbReference type="SUPFAM" id="SSF55424">
    <property type="entry name" value="FAD/NAD-linked reductases, dimerisation (C-terminal) domain"/>
    <property type="match status" value="1"/>
</dbReference>